<proteinExistence type="predicted"/>
<evidence type="ECO:0000256" key="1">
    <source>
        <dbReference type="SAM" id="Coils"/>
    </source>
</evidence>
<dbReference type="AlphaFoldDB" id="A0A9N7YXV2"/>
<name>A0A9N7YXV2_PLEPL</name>
<dbReference type="EMBL" id="CADEAL010002873">
    <property type="protein sequence ID" value="CAB1442536.1"/>
    <property type="molecule type" value="Genomic_DNA"/>
</dbReference>
<evidence type="ECO:0000313" key="3">
    <source>
        <dbReference type="EMBL" id="CAB1442536.1"/>
    </source>
</evidence>
<evidence type="ECO:0000313" key="4">
    <source>
        <dbReference type="Proteomes" id="UP001153269"/>
    </source>
</evidence>
<dbReference type="PANTHER" id="PTHR11505">
    <property type="entry name" value="L1 TRANSPOSABLE ELEMENT-RELATED"/>
    <property type="match status" value="1"/>
</dbReference>
<dbReference type="Proteomes" id="UP001153269">
    <property type="component" value="Unassembled WGS sequence"/>
</dbReference>
<comment type="caution">
    <text evidence="3">The sequence shown here is derived from an EMBL/GenBank/DDBJ whole genome shotgun (WGS) entry which is preliminary data.</text>
</comment>
<feature type="compositionally biased region" description="Basic and acidic residues" evidence="2">
    <location>
        <begin position="1"/>
        <end position="16"/>
    </location>
</feature>
<dbReference type="InterPro" id="IPR004244">
    <property type="entry name" value="Transposase_22"/>
</dbReference>
<evidence type="ECO:0000256" key="2">
    <source>
        <dbReference type="SAM" id="MobiDB-lite"/>
    </source>
</evidence>
<protein>
    <submittedName>
        <fullName evidence="3">Uncharacterized protein</fullName>
    </submittedName>
</protein>
<keyword evidence="4" id="KW-1185">Reference proteome</keyword>
<accession>A0A9N7YXV2</accession>
<feature type="coiled-coil region" evidence="1">
    <location>
        <begin position="101"/>
        <end position="128"/>
    </location>
</feature>
<gene>
    <name evidence="3" type="ORF">PLEPLA_LOCUS30214</name>
</gene>
<keyword evidence="1" id="KW-0175">Coiled coil</keyword>
<organism evidence="3 4">
    <name type="scientific">Pleuronectes platessa</name>
    <name type="common">European plaice</name>
    <dbReference type="NCBI Taxonomy" id="8262"/>
    <lineage>
        <taxon>Eukaryota</taxon>
        <taxon>Metazoa</taxon>
        <taxon>Chordata</taxon>
        <taxon>Craniata</taxon>
        <taxon>Vertebrata</taxon>
        <taxon>Euteleostomi</taxon>
        <taxon>Actinopterygii</taxon>
        <taxon>Neopterygii</taxon>
        <taxon>Teleostei</taxon>
        <taxon>Neoteleostei</taxon>
        <taxon>Acanthomorphata</taxon>
        <taxon>Carangaria</taxon>
        <taxon>Pleuronectiformes</taxon>
        <taxon>Pleuronectoidei</taxon>
        <taxon>Pleuronectidae</taxon>
        <taxon>Pleuronectes</taxon>
    </lineage>
</organism>
<sequence length="162" mass="18021">MRKAKTDRGKLQDKSPIKTKSQPSPELGLALAPVMTDQVASKDTDAESSSILLAIESMNKTMTDRFDTLEATLASTQASLVSLGNRMTEIEEANSSYDLRLSQVEQACMQMQTENHALRSKVIDLEARSRHQNIKIVGLPEKIEKNLLVEFLEKFIPELLGC</sequence>
<reference evidence="3" key="1">
    <citation type="submission" date="2020-03" db="EMBL/GenBank/DDBJ databases">
        <authorList>
            <person name="Weist P."/>
        </authorList>
    </citation>
    <scope>NUCLEOTIDE SEQUENCE</scope>
</reference>
<feature type="region of interest" description="Disordered" evidence="2">
    <location>
        <begin position="1"/>
        <end position="26"/>
    </location>
</feature>